<dbReference type="SUPFAM" id="SSF46626">
    <property type="entry name" value="Cytochrome c"/>
    <property type="match status" value="1"/>
</dbReference>
<keyword evidence="5" id="KW-0732">Signal</keyword>
<evidence type="ECO:0000313" key="7">
    <source>
        <dbReference type="EMBL" id="RFC64056.1"/>
    </source>
</evidence>
<dbReference type="GO" id="GO:0020037">
    <property type="term" value="F:heme binding"/>
    <property type="evidence" value="ECO:0007669"/>
    <property type="project" value="InterPro"/>
</dbReference>
<dbReference type="GO" id="GO:0009055">
    <property type="term" value="F:electron transfer activity"/>
    <property type="evidence" value="ECO:0007669"/>
    <property type="project" value="InterPro"/>
</dbReference>
<dbReference type="GO" id="GO:0004130">
    <property type="term" value="F:cytochrome-c peroxidase activity"/>
    <property type="evidence" value="ECO:0007669"/>
    <property type="project" value="TreeGrafter"/>
</dbReference>
<feature type="domain" description="Cytochrome c" evidence="6">
    <location>
        <begin position="383"/>
        <end position="514"/>
    </location>
</feature>
<keyword evidence="2 4" id="KW-0479">Metal-binding</keyword>
<dbReference type="Gene3D" id="1.10.760.10">
    <property type="entry name" value="Cytochrome c-like domain"/>
    <property type="match status" value="1"/>
</dbReference>
<dbReference type="InterPro" id="IPR009056">
    <property type="entry name" value="Cyt_c-like_dom"/>
</dbReference>
<comment type="caution">
    <text evidence="7">The sequence shown here is derived from an EMBL/GenBank/DDBJ whole genome shotgun (WGS) entry which is preliminary data.</text>
</comment>
<evidence type="ECO:0000256" key="4">
    <source>
        <dbReference type="PROSITE-ProRule" id="PRU00433"/>
    </source>
</evidence>
<sequence>MSIRKPLLFCLLGLTSLCAMPLAAALGESGGAASKGAVRADLTPEDRARVLAVTAPTGDFTKPEAFEIMQGGAATSMAWPDRDAFSHVSANQDFEGEDRFKLGNALFRKFWVSSPSSTEASDGLGPLYNARSCQSCHLKDGRGRVPEAGEEAVSLFLRLSVPPRTAEERAALADKRQTRIPEPTYGGQLQNFAVPGVRPEGRMVIDYRDEPVTFSDGTTVTLRAPTYSVADLQYGPMAKDVLLSPRLANPMIGLGLVEAIPEEDIRALADPEDADGDGISGRVSEVRDPETGAITLGRFGWKASTPSIKVQSAEAFAGDIGISTPLKTDAFGECSNVQAECRAAPSGIQERLGPVEAPDPVLDLVAFYSRNLAVPARRRVDDTAVLAGKKAFYEAGCAACHQPKFVTSRTAEDPAQRFQLIWPHSDFLLHDMGEGLADHRPVGDASGREWRTQPLWGIGLTETVGGGTYLHDGRARSLEEAILWHGGEAGAARAAYMGMDAETRSTLIEFLESL</sequence>
<dbReference type="PANTHER" id="PTHR30600:SF4">
    <property type="entry name" value="CYTOCHROME C DOMAIN-CONTAINING PROTEIN"/>
    <property type="match status" value="1"/>
</dbReference>
<dbReference type="PROSITE" id="PS51007">
    <property type="entry name" value="CYTC"/>
    <property type="match status" value="1"/>
</dbReference>
<keyword evidence="3 4" id="KW-0408">Iron</keyword>
<evidence type="ECO:0000313" key="8">
    <source>
        <dbReference type="Proteomes" id="UP000264310"/>
    </source>
</evidence>
<evidence type="ECO:0000256" key="5">
    <source>
        <dbReference type="SAM" id="SignalP"/>
    </source>
</evidence>
<organism evidence="7 8">
    <name type="scientific">Fulvimarina endophytica</name>
    <dbReference type="NCBI Taxonomy" id="2293836"/>
    <lineage>
        <taxon>Bacteria</taxon>
        <taxon>Pseudomonadati</taxon>
        <taxon>Pseudomonadota</taxon>
        <taxon>Alphaproteobacteria</taxon>
        <taxon>Hyphomicrobiales</taxon>
        <taxon>Aurantimonadaceae</taxon>
        <taxon>Fulvimarina</taxon>
    </lineage>
</organism>
<gene>
    <name evidence="7" type="ORF">DYI37_06735</name>
</gene>
<reference evidence="7 8" key="1">
    <citation type="submission" date="2018-08" db="EMBL/GenBank/DDBJ databases">
        <title>Fulvimarina sp. 85, whole genome shotgun sequence.</title>
        <authorList>
            <person name="Tuo L."/>
        </authorList>
    </citation>
    <scope>NUCLEOTIDE SEQUENCE [LARGE SCALE GENOMIC DNA]</scope>
    <source>
        <strain evidence="7 8">85</strain>
    </source>
</reference>
<evidence type="ECO:0000256" key="1">
    <source>
        <dbReference type="ARBA" id="ARBA00022617"/>
    </source>
</evidence>
<dbReference type="GO" id="GO:0046872">
    <property type="term" value="F:metal ion binding"/>
    <property type="evidence" value="ECO:0007669"/>
    <property type="project" value="UniProtKB-KW"/>
</dbReference>
<keyword evidence="8" id="KW-1185">Reference proteome</keyword>
<dbReference type="PIRSF" id="PIRSF028099">
    <property type="entry name" value="DUF1111"/>
    <property type="match status" value="1"/>
</dbReference>
<feature type="signal peptide" evidence="5">
    <location>
        <begin position="1"/>
        <end position="25"/>
    </location>
</feature>
<feature type="chain" id="PRO_5016671110" evidence="5">
    <location>
        <begin position="26"/>
        <end position="514"/>
    </location>
</feature>
<name>A0A371X495_9HYPH</name>
<accession>A0A371X495</accession>
<protein>
    <submittedName>
        <fullName evidence="7">Thiol oxidoreductase</fullName>
    </submittedName>
</protein>
<evidence type="ECO:0000256" key="2">
    <source>
        <dbReference type="ARBA" id="ARBA00022723"/>
    </source>
</evidence>
<evidence type="ECO:0000256" key="3">
    <source>
        <dbReference type="ARBA" id="ARBA00023004"/>
    </source>
</evidence>
<dbReference type="Pfam" id="PF06537">
    <property type="entry name" value="DHOR"/>
    <property type="match status" value="1"/>
</dbReference>
<dbReference type="PANTHER" id="PTHR30600">
    <property type="entry name" value="CYTOCHROME C PEROXIDASE-RELATED"/>
    <property type="match status" value="1"/>
</dbReference>
<dbReference type="EMBL" id="QURL01000003">
    <property type="protein sequence ID" value="RFC64056.1"/>
    <property type="molecule type" value="Genomic_DNA"/>
</dbReference>
<proteinExistence type="predicted"/>
<dbReference type="OrthoDB" id="9805202at2"/>
<dbReference type="AlphaFoldDB" id="A0A371X495"/>
<dbReference type="InterPro" id="IPR010538">
    <property type="entry name" value="DHOR"/>
</dbReference>
<dbReference type="Proteomes" id="UP000264310">
    <property type="component" value="Unassembled WGS sequence"/>
</dbReference>
<evidence type="ECO:0000259" key="6">
    <source>
        <dbReference type="PROSITE" id="PS51007"/>
    </source>
</evidence>
<dbReference type="InterPro" id="IPR036909">
    <property type="entry name" value="Cyt_c-like_dom_sf"/>
</dbReference>
<dbReference type="InterPro" id="IPR051395">
    <property type="entry name" value="Cytochrome_c_Peroxidase/MauG"/>
</dbReference>
<keyword evidence="1 4" id="KW-0349">Heme</keyword>
<dbReference type="RefSeq" id="WP_116682475.1">
    <property type="nucleotide sequence ID" value="NZ_QURL01000003.1"/>
</dbReference>